<dbReference type="PRINTS" id="PR00019">
    <property type="entry name" value="LEURICHRPT"/>
</dbReference>
<dbReference type="SUPFAM" id="SSF52058">
    <property type="entry name" value="L domain-like"/>
    <property type="match status" value="1"/>
</dbReference>
<evidence type="ECO:0000256" key="9">
    <source>
        <dbReference type="ARBA" id="ARBA00023180"/>
    </source>
</evidence>
<comment type="subcellular location">
    <subcellularLocation>
        <location evidence="1">Cell membrane</location>
        <topology evidence="1">Single-pass type I membrane protein</topology>
    </subcellularLocation>
</comment>
<dbReference type="GO" id="GO:0005886">
    <property type="term" value="C:plasma membrane"/>
    <property type="evidence" value="ECO:0007669"/>
    <property type="project" value="UniProtKB-SubCell"/>
</dbReference>
<proteinExistence type="inferred from homology"/>
<keyword evidence="6" id="KW-0677">Repeat</keyword>
<evidence type="ECO:0000256" key="7">
    <source>
        <dbReference type="ARBA" id="ARBA00022989"/>
    </source>
</evidence>
<keyword evidence="5" id="KW-0812">Transmembrane</keyword>
<evidence type="ECO:0000256" key="1">
    <source>
        <dbReference type="ARBA" id="ARBA00004251"/>
    </source>
</evidence>
<accession>A0A2P5BP99</accession>
<dbReference type="Pfam" id="PF00560">
    <property type="entry name" value="LRR_1"/>
    <property type="match status" value="4"/>
</dbReference>
<dbReference type="Pfam" id="PF13855">
    <property type="entry name" value="LRR_8"/>
    <property type="match status" value="1"/>
</dbReference>
<keyword evidence="11" id="KW-1185">Reference proteome</keyword>
<keyword evidence="9" id="KW-0325">Glycoprotein</keyword>
<keyword evidence="8" id="KW-0472">Membrane</keyword>
<dbReference type="InterPro" id="IPR032675">
    <property type="entry name" value="LRR_dom_sf"/>
</dbReference>
<keyword evidence="7" id="KW-1133">Transmembrane helix</keyword>
<dbReference type="OrthoDB" id="2105857at2759"/>
<dbReference type="PROSITE" id="PS51450">
    <property type="entry name" value="LRR"/>
    <property type="match status" value="1"/>
</dbReference>
<reference evidence="11" key="1">
    <citation type="submission" date="2016-06" db="EMBL/GenBank/DDBJ databases">
        <title>Parallel loss of symbiosis genes in relatives of nitrogen-fixing non-legume Parasponia.</title>
        <authorList>
            <person name="Van Velzen R."/>
            <person name="Holmer R."/>
            <person name="Bu F."/>
            <person name="Rutten L."/>
            <person name="Van Zeijl A."/>
            <person name="Liu W."/>
            <person name="Santuari L."/>
            <person name="Cao Q."/>
            <person name="Sharma T."/>
            <person name="Shen D."/>
            <person name="Roswanjaya Y."/>
            <person name="Wardhani T."/>
            <person name="Kalhor M.S."/>
            <person name="Jansen J."/>
            <person name="Van den Hoogen J."/>
            <person name="Gungor B."/>
            <person name="Hartog M."/>
            <person name="Hontelez J."/>
            <person name="Verver J."/>
            <person name="Yang W.-C."/>
            <person name="Schijlen E."/>
            <person name="Repin R."/>
            <person name="Schilthuizen M."/>
            <person name="Schranz E."/>
            <person name="Heidstra R."/>
            <person name="Miyata K."/>
            <person name="Fedorova E."/>
            <person name="Kohlen W."/>
            <person name="Bisseling T."/>
            <person name="Smit S."/>
            <person name="Geurts R."/>
        </authorList>
    </citation>
    <scope>NUCLEOTIDE SEQUENCE [LARGE SCALE GENOMIC DNA]</scope>
    <source>
        <strain evidence="11">cv. WU1-14</strain>
    </source>
</reference>
<evidence type="ECO:0000256" key="2">
    <source>
        <dbReference type="ARBA" id="ARBA00009592"/>
    </source>
</evidence>
<dbReference type="InterPro" id="IPR052592">
    <property type="entry name" value="LRR-RLK"/>
</dbReference>
<evidence type="ECO:0000256" key="3">
    <source>
        <dbReference type="ARBA" id="ARBA00022475"/>
    </source>
</evidence>
<comment type="similarity">
    <text evidence="2">Belongs to the RLP family.</text>
</comment>
<keyword evidence="4" id="KW-0433">Leucine-rich repeat</keyword>
<evidence type="ECO:0000256" key="5">
    <source>
        <dbReference type="ARBA" id="ARBA00022692"/>
    </source>
</evidence>
<dbReference type="InterPro" id="IPR001611">
    <property type="entry name" value="Leu-rich_rpt"/>
</dbReference>
<keyword evidence="3" id="KW-1003">Cell membrane</keyword>
<dbReference type="STRING" id="3476.A0A2P5BP99"/>
<dbReference type="Gene3D" id="3.80.10.10">
    <property type="entry name" value="Ribonuclease Inhibitor"/>
    <property type="match status" value="2"/>
</dbReference>
<dbReference type="FunFam" id="3.80.10.10:FF:000383">
    <property type="entry name" value="Leucine-rich repeat receptor protein kinase EMS1"/>
    <property type="match status" value="1"/>
</dbReference>
<dbReference type="FunFam" id="3.80.10.10:FF:000356">
    <property type="entry name" value="LRR receptor-like serine/threonine-protein kinase"/>
    <property type="match status" value="1"/>
</dbReference>
<dbReference type="PANTHER" id="PTHR48054">
    <property type="entry name" value="RECEPTOR KINASE-LIKE PROTEIN XA21"/>
    <property type="match status" value="1"/>
</dbReference>
<evidence type="ECO:0000313" key="11">
    <source>
        <dbReference type="Proteomes" id="UP000237105"/>
    </source>
</evidence>
<sequence>MAALSEYHNSSSRYLDLSMNELEGNLPDYIGSFQNLEYLALTKNSFSGSIPASIGNLSHLWMLDLSFNKLSGTIPESIGYGELSNSIHFSSKVYLSIQLGFNCLEGSLPLWTNVTYLSLRNNLLSGPIPSNIGHEMSTWLNLDLSRNYINGSIPPFIKELRDLASLDLSFNHLSGEIFERLMGLDKLQFLDLSNNNLSGGIPTSMCLRLPSIYWLKLSDNSLSGSFLHPCRTALT</sequence>
<evidence type="ECO:0000256" key="4">
    <source>
        <dbReference type="ARBA" id="ARBA00022614"/>
    </source>
</evidence>
<gene>
    <name evidence="10" type="ORF">PanWU01x14_221600</name>
</gene>
<protein>
    <submittedName>
        <fullName evidence="10">LRR domain containing protein</fullName>
    </submittedName>
</protein>
<dbReference type="AlphaFoldDB" id="A0A2P5BP99"/>
<dbReference type="EMBL" id="JXTB01000243">
    <property type="protein sequence ID" value="PON50627.1"/>
    <property type="molecule type" value="Genomic_DNA"/>
</dbReference>
<evidence type="ECO:0000313" key="10">
    <source>
        <dbReference type="EMBL" id="PON50627.1"/>
    </source>
</evidence>
<dbReference type="PANTHER" id="PTHR48054:SF69">
    <property type="entry name" value="LEUCINE-RICH REPEAT-CONTAINING N-TERMINAL PLANT-TYPE DOMAIN-CONTAINING PROTEIN"/>
    <property type="match status" value="1"/>
</dbReference>
<organism evidence="10 11">
    <name type="scientific">Parasponia andersonii</name>
    <name type="common">Sponia andersonii</name>
    <dbReference type="NCBI Taxonomy" id="3476"/>
    <lineage>
        <taxon>Eukaryota</taxon>
        <taxon>Viridiplantae</taxon>
        <taxon>Streptophyta</taxon>
        <taxon>Embryophyta</taxon>
        <taxon>Tracheophyta</taxon>
        <taxon>Spermatophyta</taxon>
        <taxon>Magnoliopsida</taxon>
        <taxon>eudicotyledons</taxon>
        <taxon>Gunneridae</taxon>
        <taxon>Pentapetalae</taxon>
        <taxon>rosids</taxon>
        <taxon>fabids</taxon>
        <taxon>Rosales</taxon>
        <taxon>Cannabaceae</taxon>
        <taxon>Parasponia</taxon>
    </lineage>
</organism>
<evidence type="ECO:0000256" key="8">
    <source>
        <dbReference type="ARBA" id="ARBA00023136"/>
    </source>
</evidence>
<comment type="caution">
    <text evidence="10">The sequence shown here is derived from an EMBL/GenBank/DDBJ whole genome shotgun (WGS) entry which is preliminary data.</text>
</comment>
<dbReference type="Proteomes" id="UP000237105">
    <property type="component" value="Unassembled WGS sequence"/>
</dbReference>
<name>A0A2P5BP99_PARAD</name>
<evidence type="ECO:0000256" key="6">
    <source>
        <dbReference type="ARBA" id="ARBA00022737"/>
    </source>
</evidence>